<gene>
    <name evidence="1" type="ORF">A3D47_02740</name>
</gene>
<dbReference type="Proteomes" id="UP000178651">
    <property type="component" value="Unassembled WGS sequence"/>
</dbReference>
<comment type="caution">
    <text evidence="1">The sequence shown here is derived from an EMBL/GenBank/DDBJ whole genome shotgun (WGS) entry which is preliminary data.</text>
</comment>
<evidence type="ECO:0000313" key="1">
    <source>
        <dbReference type="EMBL" id="OGY58012.1"/>
    </source>
</evidence>
<protein>
    <submittedName>
        <fullName evidence="1">Uncharacterized protein</fullName>
    </submittedName>
</protein>
<proteinExistence type="predicted"/>
<evidence type="ECO:0000313" key="2">
    <source>
        <dbReference type="Proteomes" id="UP000178651"/>
    </source>
</evidence>
<name>A0A1G1Z069_9BACT</name>
<sequence>MVPSEVLGKVLGVDRLMLEGLDATMTERTGRPGVMARVAEENQKTIEATLIKLNHKEASAAHVRSILRKTIFNHEGELLRFLSIIEGKNQFDKAANLAKKIARVGTGYFLKKEKLQEIFSRRVPQNLLDYLRISSVAEAIKKYDVTELFSSLRFVESDEWMHQTFDEVYSSFKPSDFEEREIEVRVLGPEWKEISEKFVAKKHHNVSHLKEFGIIFLNPVSENIPGKFLRDFALFLHYFHEISFYAKLFRQYSADEATFADKLKSLLRGDVPEIYKVMPGEWLIVQRYLYKVNHDDPRLFLPRVNPESIHWLRGERDLTLFRDESGKLDLSLWHDLDWVGGIFDHGDEEVVSFDLEDNAMSLVSFMEGQDETFNYHQREAMWTKLFFAYVNSEDEVERMLVENFDKGVIKFK</sequence>
<reference evidence="1 2" key="1">
    <citation type="journal article" date="2016" name="Nat. Commun.">
        <title>Thousands of microbial genomes shed light on interconnected biogeochemical processes in an aquifer system.</title>
        <authorList>
            <person name="Anantharaman K."/>
            <person name="Brown C.T."/>
            <person name="Hug L.A."/>
            <person name="Sharon I."/>
            <person name="Castelle C.J."/>
            <person name="Probst A.J."/>
            <person name="Thomas B.C."/>
            <person name="Singh A."/>
            <person name="Wilkins M.J."/>
            <person name="Karaoz U."/>
            <person name="Brodie E.L."/>
            <person name="Williams K.H."/>
            <person name="Hubbard S.S."/>
            <person name="Banfield J.F."/>
        </authorList>
    </citation>
    <scope>NUCLEOTIDE SEQUENCE [LARGE SCALE GENOMIC DNA]</scope>
</reference>
<dbReference type="AlphaFoldDB" id="A0A1G1Z069"/>
<organism evidence="1 2">
    <name type="scientific">Candidatus Colwellbacteria bacterium RIFCSPHIGHO2_02_FULL_43_15</name>
    <dbReference type="NCBI Taxonomy" id="1797686"/>
    <lineage>
        <taxon>Bacteria</taxon>
        <taxon>Candidatus Colwelliibacteriota</taxon>
    </lineage>
</organism>
<dbReference type="EMBL" id="MHIU01000009">
    <property type="protein sequence ID" value="OGY58012.1"/>
    <property type="molecule type" value="Genomic_DNA"/>
</dbReference>
<accession>A0A1G1Z069</accession>